<evidence type="ECO:0008006" key="3">
    <source>
        <dbReference type="Google" id="ProtNLM"/>
    </source>
</evidence>
<dbReference type="Proteomes" id="UP001371456">
    <property type="component" value="Unassembled WGS sequence"/>
</dbReference>
<keyword evidence="2" id="KW-1185">Reference proteome</keyword>
<protein>
    <recommendedName>
        <fullName evidence="3">Pentatricopeptide repeat-containing protein</fullName>
    </recommendedName>
</protein>
<dbReference type="EMBL" id="JBANQN010000012">
    <property type="protein sequence ID" value="KAK6774079.1"/>
    <property type="molecule type" value="Genomic_DNA"/>
</dbReference>
<organism evidence="1 2">
    <name type="scientific">Solanum bulbocastanum</name>
    <name type="common">Wild potato</name>
    <dbReference type="NCBI Taxonomy" id="147425"/>
    <lineage>
        <taxon>Eukaryota</taxon>
        <taxon>Viridiplantae</taxon>
        <taxon>Streptophyta</taxon>
        <taxon>Embryophyta</taxon>
        <taxon>Tracheophyta</taxon>
        <taxon>Spermatophyta</taxon>
        <taxon>Magnoliopsida</taxon>
        <taxon>eudicotyledons</taxon>
        <taxon>Gunneridae</taxon>
        <taxon>Pentapetalae</taxon>
        <taxon>asterids</taxon>
        <taxon>lamiids</taxon>
        <taxon>Solanales</taxon>
        <taxon>Solanaceae</taxon>
        <taxon>Solanoideae</taxon>
        <taxon>Solaneae</taxon>
        <taxon>Solanum</taxon>
    </lineage>
</organism>
<sequence length="61" mass="6954">MLARYCPKITPYVFYEMLGKGNSPSAFTFSQVIQAKCVVNEVDFASSLLRDMKNKGLYRIL</sequence>
<evidence type="ECO:0000313" key="2">
    <source>
        <dbReference type="Proteomes" id="UP001371456"/>
    </source>
</evidence>
<dbReference type="Gene3D" id="1.25.40.10">
    <property type="entry name" value="Tetratricopeptide repeat domain"/>
    <property type="match status" value="1"/>
</dbReference>
<proteinExistence type="predicted"/>
<gene>
    <name evidence="1" type="ORF">RDI58_029318</name>
</gene>
<dbReference type="InterPro" id="IPR011990">
    <property type="entry name" value="TPR-like_helical_dom_sf"/>
</dbReference>
<reference evidence="1 2" key="1">
    <citation type="submission" date="2024-02" db="EMBL/GenBank/DDBJ databases">
        <title>de novo genome assembly of Solanum bulbocastanum strain 11H21.</title>
        <authorList>
            <person name="Hosaka A.J."/>
        </authorList>
    </citation>
    <scope>NUCLEOTIDE SEQUENCE [LARGE SCALE GENOMIC DNA]</scope>
    <source>
        <tissue evidence="1">Young leaves</tissue>
    </source>
</reference>
<comment type="caution">
    <text evidence="1">The sequence shown here is derived from an EMBL/GenBank/DDBJ whole genome shotgun (WGS) entry which is preliminary data.</text>
</comment>
<name>A0AAN8SU11_SOLBU</name>
<evidence type="ECO:0000313" key="1">
    <source>
        <dbReference type="EMBL" id="KAK6774079.1"/>
    </source>
</evidence>
<accession>A0AAN8SU11</accession>
<dbReference type="AlphaFoldDB" id="A0AAN8SU11"/>